<dbReference type="EMBL" id="LILB01000008">
    <property type="protein sequence ID" value="KOO47862.1"/>
    <property type="molecule type" value="Genomic_DNA"/>
</dbReference>
<evidence type="ECO:0000256" key="6">
    <source>
        <dbReference type="ARBA" id="ARBA00022679"/>
    </source>
</evidence>
<dbReference type="EC" id="2.7.13.3" evidence="3"/>
<dbReference type="Pfam" id="PF00512">
    <property type="entry name" value="HisKA"/>
    <property type="match status" value="1"/>
</dbReference>
<evidence type="ECO:0000259" key="15">
    <source>
        <dbReference type="PROSITE" id="PS50109"/>
    </source>
</evidence>
<dbReference type="Proteomes" id="UP000036867">
    <property type="component" value="Unassembled WGS sequence"/>
</dbReference>
<dbReference type="PRINTS" id="PR00344">
    <property type="entry name" value="BCTRLSENSOR"/>
</dbReference>
<dbReference type="CDD" id="cd00075">
    <property type="entry name" value="HATPase"/>
    <property type="match status" value="1"/>
</dbReference>
<dbReference type="PROSITE" id="PS50109">
    <property type="entry name" value="HIS_KIN"/>
    <property type="match status" value="1"/>
</dbReference>
<name>A0A0M0LAG3_9BACL</name>
<dbReference type="CDD" id="cd06225">
    <property type="entry name" value="HAMP"/>
    <property type="match status" value="1"/>
</dbReference>
<dbReference type="Gene3D" id="6.10.340.10">
    <property type="match status" value="1"/>
</dbReference>
<evidence type="ECO:0000256" key="12">
    <source>
        <dbReference type="ARBA" id="ARBA00023012"/>
    </source>
</evidence>
<dbReference type="GeneID" id="301138326"/>
<evidence type="ECO:0000313" key="17">
    <source>
        <dbReference type="EMBL" id="KOO47862.1"/>
    </source>
</evidence>
<dbReference type="SUPFAM" id="SSF158472">
    <property type="entry name" value="HAMP domain-like"/>
    <property type="match status" value="1"/>
</dbReference>
<evidence type="ECO:0000256" key="7">
    <source>
        <dbReference type="ARBA" id="ARBA00022692"/>
    </source>
</evidence>
<feature type="transmembrane region" description="Helical" evidence="14">
    <location>
        <begin position="6"/>
        <end position="27"/>
    </location>
</feature>
<dbReference type="InterPro" id="IPR050398">
    <property type="entry name" value="HssS/ArlS-like"/>
</dbReference>
<keyword evidence="5" id="KW-0597">Phosphoprotein</keyword>
<dbReference type="CDD" id="cd00082">
    <property type="entry name" value="HisKA"/>
    <property type="match status" value="1"/>
</dbReference>
<dbReference type="Pfam" id="PF02518">
    <property type="entry name" value="HATPase_c"/>
    <property type="match status" value="1"/>
</dbReference>
<keyword evidence="8" id="KW-0547">Nucleotide-binding</keyword>
<dbReference type="PATRIC" id="fig|263475.3.peg.2794"/>
<feature type="transmembrane region" description="Helical" evidence="14">
    <location>
        <begin position="162"/>
        <end position="181"/>
    </location>
</feature>
<evidence type="ECO:0000256" key="11">
    <source>
        <dbReference type="ARBA" id="ARBA00022989"/>
    </source>
</evidence>
<dbReference type="SUPFAM" id="SSF55874">
    <property type="entry name" value="ATPase domain of HSP90 chaperone/DNA topoisomerase II/histidine kinase"/>
    <property type="match status" value="1"/>
</dbReference>
<reference evidence="18" key="1">
    <citation type="submission" date="2015-08" db="EMBL/GenBank/DDBJ databases">
        <title>Fjat-10028 dsm 16317.</title>
        <authorList>
            <person name="Liu B."/>
            <person name="Wang J."/>
            <person name="Zhu Y."/>
            <person name="Liu G."/>
            <person name="Chen Q."/>
            <person name="Chen Z."/>
            <person name="Lan J."/>
            <person name="Che J."/>
            <person name="Ge C."/>
            <person name="Shi H."/>
            <person name="Pan Z."/>
            <person name="Liu X."/>
        </authorList>
    </citation>
    <scope>NUCLEOTIDE SEQUENCE [LARGE SCALE GENOMIC DNA]</scope>
    <source>
        <strain evidence="18">DSM 16317</strain>
    </source>
</reference>
<feature type="domain" description="HAMP" evidence="16">
    <location>
        <begin position="185"/>
        <end position="237"/>
    </location>
</feature>
<proteinExistence type="predicted"/>
<keyword evidence="18" id="KW-1185">Reference proteome</keyword>
<evidence type="ECO:0000256" key="10">
    <source>
        <dbReference type="ARBA" id="ARBA00022840"/>
    </source>
</evidence>
<evidence type="ECO:0000256" key="14">
    <source>
        <dbReference type="SAM" id="Phobius"/>
    </source>
</evidence>
<dbReference type="FunFam" id="1.10.287.130:FF:000001">
    <property type="entry name" value="Two-component sensor histidine kinase"/>
    <property type="match status" value="1"/>
</dbReference>
<dbReference type="PROSITE" id="PS50885">
    <property type="entry name" value="HAMP"/>
    <property type="match status" value="1"/>
</dbReference>
<evidence type="ECO:0000256" key="5">
    <source>
        <dbReference type="ARBA" id="ARBA00022553"/>
    </source>
</evidence>
<evidence type="ECO:0000256" key="3">
    <source>
        <dbReference type="ARBA" id="ARBA00012438"/>
    </source>
</evidence>
<dbReference type="SMART" id="SM00304">
    <property type="entry name" value="HAMP"/>
    <property type="match status" value="1"/>
</dbReference>
<dbReference type="InterPro" id="IPR036890">
    <property type="entry name" value="HATPase_C_sf"/>
</dbReference>
<dbReference type="GO" id="GO:0005886">
    <property type="term" value="C:plasma membrane"/>
    <property type="evidence" value="ECO:0007669"/>
    <property type="project" value="UniProtKB-SubCell"/>
</dbReference>
<dbReference type="AlphaFoldDB" id="A0A0M0LAG3"/>
<keyword evidence="10" id="KW-0067">ATP-binding</keyword>
<dbReference type="InterPro" id="IPR004358">
    <property type="entry name" value="Sig_transdc_His_kin-like_C"/>
</dbReference>
<dbReference type="RefSeq" id="WP_053418735.1">
    <property type="nucleotide sequence ID" value="NZ_LILB01000008.1"/>
</dbReference>
<dbReference type="InterPro" id="IPR003660">
    <property type="entry name" value="HAMP_dom"/>
</dbReference>
<evidence type="ECO:0000259" key="16">
    <source>
        <dbReference type="PROSITE" id="PS50885"/>
    </source>
</evidence>
<dbReference type="Pfam" id="PF00672">
    <property type="entry name" value="HAMP"/>
    <property type="match status" value="1"/>
</dbReference>
<dbReference type="InterPro" id="IPR003594">
    <property type="entry name" value="HATPase_dom"/>
</dbReference>
<keyword evidence="4" id="KW-1003">Cell membrane</keyword>
<feature type="domain" description="Histidine kinase" evidence="15">
    <location>
        <begin position="245"/>
        <end position="461"/>
    </location>
</feature>
<dbReference type="GO" id="GO:0000155">
    <property type="term" value="F:phosphorelay sensor kinase activity"/>
    <property type="evidence" value="ECO:0007669"/>
    <property type="project" value="InterPro"/>
</dbReference>
<gene>
    <name evidence="17" type="ORF">AMD00_19710</name>
</gene>
<dbReference type="OrthoDB" id="3436at2"/>
<evidence type="ECO:0000256" key="1">
    <source>
        <dbReference type="ARBA" id="ARBA00000085"/>
    </source>
</evidence>
<dbReference type="PANTHER" id="PTHR45528">
    <property type="entry name" value="SENSOR HISTIDINE KINASE CPXA"/>
    <property type="match status" value="1"/>
</dbReference>
<keyword evidence="7 14" id="KW-0812">Transmembrane</keyword>
<evidence type="ECO:0000256" key="9">
    <source>
        <dbReference type="ARBA" id="ARBA00022777"/>
    </source>
</evidence>
<dbReference type="SUPFAM" id="SSF47384">
    <property type="entry name" value="Homodimeric domain of signal transducing histidine kinase"/>
    <property type="match status" value="1"/>
</dbReference>
<evidence type="ECO:0000256" key="4">
    <source>
        <dbReference type="ARBA" id="ARBA00022475"/>
    </source>
</evidence>
<organism evidence="17 18">
    <name type="scientific">Viridibacillus arvi</name>
    <dbReference type="NCBI Taxonomy" id="263475"/>
    <lineage>
        <taxon>Bacteria</taxon>
        <taxon>Bacillati</taxon>
        <taxon>Bacillota</taxon>
        <taxon>Bacilli</taxon>
        <taxon>Bacillales</taxon>
        <taxon>Caryophanaceae</taxon>
        <taxon>Viridibacillus</taxon>
    </lineage>
</organism>
<dbReference type="Gene3D" id="3.30.565.10">
    <property type="entry name" value="Histidine kinase-like ATPase, C-terminal domain"/>
    <property type="match status" value="1"/>
</dbReference>
<comment type="catalytic activity">
    <reaction evidence="1">
        <text>ATP + protein L-histidine = ADP + protein N-phospho-L-histidine.</text>
        <dbReference type="EC" id="2.7.13.3"/>
    </reaction>
</comment>
<evidence type="ECO:0000256" key="13">
    <source>
        <dbReference type="ARBA" id="ARBA00023136"/>
    </source>
</evidence>
<dbReference type="PANTHER" id="PTHR45528:SF1">
    <property type="entry name" value="SENSOR HISTIDINE KINASE CPXA"/>
    <property type="match status" value="1"/>
</dbReference>
<dbReference type="SMART" id="SM00388">
    <property type="entry name" value="HisKA"/>
    <property type="match status" value="1"/>
</dbReference>
<evidence type="ECO:0000313" key="18">
    <source>
        <dbReference type="Proteomes" id="UP000036867"/>
    </source>
</evidence>
<keyword evidence="12" id="KW-0902">Two-component regulatory system</keyword>
<dbReference type="SMART" id="SM00387">
    <property type="entry name" value="HATPase_c"/>
    <property type="match status" value="1"/>
</dbReference>
<dbReference type="InterPro" id="IPR005467">
    <property type="entry name" value="His_kinase_dom"/>
</dbReference>
<dbReference type="FunFam" id="3.30.565.10:FF:000006">
    <property type="entry name" value="Sensor histidine kinase WalK"/>
    <property type="match status" value="1"/>
</dbReference>
<dbReference type="Gene3D" id="1.10.287.130">
    <property type="match status" value="1"/>
</dbReference>
<evidence type="ECO:0000256" key="8">
    <source>
        <dbReference type="ARBA" id="ARBA00022741"/>
    </source>
</evidence>
<dbReference type="InterPro" id="IPR003661">
    <property type="entry name" value="HisK_dim/P_dom"/>
</dbReference>
<dbReference type="InterPro" id="IPR036097">
    <property type="entry name" value="HisK_dim/P_sf"/>
</dbReference>
<dbReference type="GO" id="GO:0005524">
    <property type="term" value="F:ATP binding"/>
    <property type="evidence" value="ECO:0007669"/>
    <property type="project" value="UniProtKB-KW"/>
</dbReference>
<keyword evidence="13 14" id="KW-0472">Membrane</keyword>
<evidence type="ECO:0000256" key="2">
    <source>
        <dbReference type="ARBA" id="ARBA00004651"/>
    </source>
</evidence>
<keyword evidence="9 17" id="KW-0418">Kinase</keyword>
<accession>A0A0M0LAG3</accession>
<comment type="subcellular location">
    <subcellularLocation>
        <location evidence="2">Cell membrane</location>
        <topology evidence="2">Multi-pass membrane protein</topology>
    </subcellularLocation>
</comment>
<keyword evidence="11 14" id="KW-1133">Transmembrane helix</keyword>
<keyword evidence="6" id="KW-0808">Transferase</keyword>
<comment type="caution">
    <text evidence="17">The sequence shown here is derived from an EMBL/GenBank/DDBJ whole genome shotgun (WGS) entry which is preliminary data.</text>
</comment>
<protein>
    <recommendedName>
        <fullName evidence="3">histidine kinase</fullName>
        <ecNumber evidence="3">2.7.13.3</ecNumber>
    </recommendedName>
</protein>
<dbReference type="STRING" id="263475.AMD00_19710"/>
<sequence length="463" mass="52500">MKKLSTRIWAMILIFLTLTVLFMYILTHFLYERLYVKDAEQSMIDVGEKLATIYEGGKVTDELIAQIDNYNNYSNVSVFAVKNPRELSACVPFDIDYKTLIGAEERQQLLQEQTVTKMGYEERFDRQIISVIIPLTDQNRLEGIIYIYFPLAKISELASKEVIFLLGSAAVFLIIVGFGIYKGIGHIMKPLNALQNAAEKMAEGNYEMRVQVTSKDEIGKLSKTFNKMATAIQENDELQKSFLATVSHELRTPISYVKGYGEAIQEGLIPEQEQHETISLIVREANRMEKLTNELLQLSRATNLSEPIALFPLPLAETIREVVLLTEQQALKKDMKVNIDVSEDIIVNADEEKLKQILINLIENAIRYSNKKTSIEINAKTNGRFVSIQIQDHGIGIPAEDLPHVTERFYRVNKARSRSDGGSGLGLSIVDQLVKLHEGTWQIESEFEKGTTITIQIPMVEEF</sequence>